<feature type="transmembrane region" description="Helical" evidence="1">
    <location>
        <begin position="271"/>
        <end position="287"/>
    </location>
</feature>
<gene>
    <name evidence="2" type="ORF">J437_LFUL002891</name>
</gene>
<feature type="transmembrane region" description="Helical" evidence="1">
    <location>
        <begin position="339"/>
        <end position="359"/>
    </location>
</feature>
<dbReference type="EMBL" id="KZ309354">
    <property type="protein sequence ID" value="KAG8238434.1"/>
    <property type="molecule type" value="Genomic_DNA"/>
</dbReference>
<dbReference type="Proteomes" id="UP000792457">
    <property type="component" value="Unassembled WGS sequence"/>
</dbReference>
<dbReference type="PANTHER" id="PTHR31061">
    <property type="entry name" value="LD22376P"/>
    <property type="match status" value="1"/>
</dbReference>
<name>A0A8K0KNA6_LADFU</name>
<organism evidence="2 3">
    <name type="scientific">Ladona fulva</name>
    <name type="common">Scarce chaser dragonfly</name>
    <name type="synonym">Libellula fulva</name>
    <dbReference type="NCBI Taxonomy" id="123851"/>
    <lineage>
        <taxon>Eukaryota</taxon>
        <taxon>Metazoa</taxon>
        <taxon>Ecdysozoa</taxon>
        <taxon>Arthropoda</taxon>
        <taxon>Hexapoda</taxon>
        <taxon>Insecta</taxon>
        <taxon>Pterygota</taxon>
        <taxon>Palaeoptera</taxon>
        <taxon>Odonata</taxon>
        <taxon>Epiprocta</taxon>
        <taxon>Anisoptera</taxon>
        <taxon>Libelluloidea</taxon>
        <taxon>Libellulidae</taxon>
        <taxon>Ladona</taxon>
    </lineage>
</organism>
<reference evidence="2" key="1">
    <citation type="submission" date="2013-04" db="EMBL/GenBank/DDBJ databases">
        <authorList>
            <person name="Qu J."/>
            <person name="Murali S.C."/>
            <person name="Bandaranaike D."/>
            <person name="Bellair M."/>
            <person name="Blankenburg K."/>
            <person name="Chao H."/>
            <person name="Dinh H."/>
            <person name="Doddapaneni H."/>
            <person name="Downs B."/>
            <person name="Dugan-Rocha S."/>
            <person name="Elkadiri S."/>
            <person name="Gnanaolivu R.D."/>
            <person name="Hernandez B."/>
            <person name="Javaid M."/>
            <person name="Jayaseelan J.C."/>
            <person name="Lee S."/>
            <person name="Li M."/>
            <person name="Ming W."/>
            <person name="Munidasa M."/>
            <person name="Muniz J."/>
            <person name="Nguyen L."/>
            <person name="Ongeri F."/>
            <person name="Osuji N."/>
            <person name="Pu L.-L."/>
            <person name="Puazo M."/>
            <person name="Qu C."/>
            <person name="Quiroz J."/>
            <person name="Raj R."/>
            <person name="Weissenberger G."/>
            <person name="Xin Y."/>
            <person name="Zou X."/>
            <person name="Han Y."/>
            <person name="Richards S."/>
            <person name="Worley K."/>
            <person name="Muzny D."/>
            <person name="Gibbs R."/>
        </authorList>
    </citation>
    <scope>NUCLEOTIDE SEQUENCE</scope>
    <source>
        <strain evidence="2">Sampled in the wild</strain>
    </source>
</reference>
<sequence length="459" mass="52327">MERDTSLEAISKLSNRSCASTLMYDEACLQIFSFISSPFYIEYKSDECYQCPFVPWVEISEGESSFIISTKYRSQLLYSLNLTSCLLHFPFADQGIYALNITNETCSNIKTVLEPKDLYLPIVFAVIVGFLGGMLWKILLYAWNSNLVSNWRRRSSEASEVENDIARAAIAEDSNVLYSQELQAVRRRFLTRIKSLDVFRGVTISFMILVNYGGGKYWFLEHSPWNGLTIADLVFPWFAWIMGVSIAISLRSQLRSSTTRRRLFCKVFRRFLWLFTIGLALNTLGGYRNGLKEIRILGVLQRLGLSYFMVASVETFLMKPQGMVIDGYLMYIREVVECWKQWFFVLSLVACHTCLTFLLQVPGCPKGYLGPGGLHYHKMYSNCTGGAAAFIDRTILGEDHMYQTPTCQEVYQTTMSFDPEGVLGILTTVLLVFLGVQAGRVLLTYSGSVTRILRLLVWF</sequence>
<feature type="transmembrane region" description="Helical" evidence="1">
    <location>
        <begin position="118"/>
        <end position="143"/>
    </location>
</feature>
<accession>A0A8K0KNA6</accession>
<feature type="non-terminal residue" evidence="2">
    <location>
        <position position="459"/>
    </location>
</feature>
<keyword evidence="3" id="KW-1185">Reference proteome</keyword>
<feature type="transmembrane region" description="Helical" evidence="1">
    <location>
        <begin position="421"/>
        <end position="443"/>
    </location>
</feature>
<dbReference type="AlphaFoldDB" id="A0A8K0KNA6"/>
<evidence type="ECO:0000313" key="2">
    <source>
        <dbReference type="EMBL" id="KAG8238434.1"/>
    </source>
</evidence>
<evidence type="ECO:0008006" key="4">
    <source>
        <dbReference type="Google" id="ProtNLM"/>
    </source>
</evidence>
<feature type="transmembrane region" description="Helical" evidence="1">
    <location>
        <begin position="196"/>
        <end position="214"/>
    </location>
</feature>
<proteinExistence type="predicted"/>
<comment type="caution">
    <text evidence="2">The sequence shown here is derived from an EMBL/GenBank/DDBJ whole genome shotgun (WGS) entry which is preliminary data.</text>
</comment>
<evidence type="ECO:0000313" key="3">
    <source>
        <dbReference type="Proteomes" id="UP000792457"/>
    </source>
</evidence>
<keyword evidence="1" id="KW-1133">Transmembrane helix</keyword>
<evidence type="ECO:0000256" key="1">
    <source>
        <dbReference type="SAM" id="Phobius"/>
    </source>
</evidence>
<dbReference type="OrthoDB" id="2149840at2759"/>
<keyword evidence="1" id="KW-0472">Membrane</keyword>
<reference evidence="2" key="2">
    <citation type="submission" date="2017-10" db="EMBL/GenBank/DDBJ databases">
        <title>Ladona fulva Genome sequencing and assembly.</title>
        <authorList>
            <person name="Murali S."/>
            <person name="Richards S."/>
            <person name="Bandaranaike D."/>
            <person name="Bellair M."/>
            <person name="Blankenburg K."/>
            <person name="Chao H."/>
            <person name="Dinh H."/>
            <person name="Doddapaneni H."/>
            <person name="Dugan-Rocha S."/>
            <person name="Elkadiri S."/>
            <person name="Gnanaolivu R."/>
            <person name="Hernandez B."/>
            <person name="Skinner E."/>
            <person name="Javaid M."/>
            <person name="Lee S."/>
            <person name="Li M."/>
            <person name="Ming W."/>
            <person name="Munidasa M."/>
            <person name="Muniz J."/>
            <person name="Nguyen L."/>
            <person name="Hughes D."/>
            <person name="Osuji N."/>
            <person name="Pu L.-L."/>
            <person name="Puazo M."/>
            <person name="Qu C."/>
            <person name="Quiroz J."/>
            <person name="Raj R."/>
            <person name="Weissenberger G."/>
            <person name="Xin Y."/>
            <person name="Zou X."/>
            <person name="Han Y."/>
            <person name="Worley K."/>
            <person name="Muzny D."/>
            <person name="Gibbs R."/>
        </authorList>
    </citation>
    <scope>NUCLEOTIDE SEQUENCE</scope>
    <source>
        <strain evidence="2">Sampled in the wild</strain>
    </source>
</reference>
<protein>
    <recommendedName>
        <fullName evidence="4">Heparan-alpha-glucosaminide N-acetyltransferase</fullName>
    </recommendedName>
</protein>
<keyword evidence="1" id="KW-0812">Transmembrane</keyword>
<dbReference type="PANTHER" id="PTHR31061:SF24">
    <property type="entry name" value="LD22376P"/>
    <property type="match status" value="1"/>
</dbReference>
<feature type="transmembrane region" description="Helical" evidence="1">
    <location>
        <begin position="234"/>
        <end position="250"/>
    </location>
</feature>
<feature type="transmembrane region" description="Helical" evidence="1">
    <location>
        <begin position="299"/>
        <end position="318"/>
    </location>
</feature>